<sequence>MASLQAQHVLSLTSTSLSYRPRFRASVHVPINRSKTSTIPKLPALISVKDLLPTEQSTTKDSTLSQTHRSHKDEALISKLYAITEAVADRAEKHAIVGQQRNDWNSLLLNSINSISLAATLMAAISSIPIAPSAHLNHSSTILFAAATGMMLLVNKLQPSQLAEEQRKATQLFKQLERSIQTTIALGSPTELDVAETMEKVLAIDKAYPLPLLPLLEKFPKKVEPAVWWPKLQPRSQRTKRSMNNGWSNELEEEMMGVLRVMKMKDEEQYLEVGELVLKISKALAISGPVLSGLATVGAAMINPSQAHGSWPVLFAVIGGSLATIVNTLEHGGQMGMVFELFRNCAGYYKHLEEEIENNLNESEWENREDGELFRMKMALQLGRSLSELKGLAPYAYPSCPDEDVEGFAGKLF</sequence>
<dbReference type="Gramene" id="ONK66595">
    <property type="protein sequence ID" value="ONK66595"/>
    <property type="gene ID" value="A4U43_C06F9990"/>
</dbReference>
<accession>A0A5P1EKS7</accession>
<proteinExistence type="predicted"/>
<dbReference type="PANTHER" id="PTHR33358:SF12">
    <property type="entry name" value="F-BOX PROTEIN WITH A DOMAIN PROTEIN"/>
    <property type="match status" value="1"/>
</dbReference>
<dbReference type="Pfam" id="PF14476">
    <property type="entry name" value="Chloroplast_duf"/>
    <property type="match status" value="1"/>
</dbReference>
<dbReference type="AlphaFoldDB" id="A0A5P1EKS7"/>
<gene>
    <name evidence="1" type="ORF">A4U43_C06F9990</name>
</gene>
<dbReference type="EMBL" id="CM007386">
    <property type="protein sequence ID" value="ONK66595.1"/>
    <property type="molecule type" value="Genomic_DNA"/>
</dbReference>
<organism evidence="1 2">
    <name type="scientific">Asparagus officinalis</name>
    <name type="common">Garden asparagus</name>
    <dbReference type="NCBI Taxonomy" id="4686"/>
    <lineage>
        <taxon>Eukaryota</taxon>
        <taxon>Viridiplantae</taxon>
        <taxon>Streptophyta</taxon>
        <taxon>Embryophyta</taxon>
        <taxon>Tracheophyta</taxon>
        <taxon>Spermatophyta</taxon>
        <taxon>Magnoliopsida</taxon>
        <taxon>Liliopsida</taxon>
        <taxon>Asparagales</taxon>
        <taxon>Asparagaceae</taxon>
        <taxon>Asparagoideae</taxon>
        <taxon>Asparagus</taxon>
    </lineage>
</organism>
<dbReference type="InterPro" id="IPR027949">
    <property type="entry name" value="Chloroplast_duf"/>
</dbReference>
<dbReference type="OrthoDB" id="765586at2759"/>
<dbReference type="PANTHER" id="PTHR33358">
    <property type="entry name" value="F-BOX PROTEIN WITH A DOMAIN PROTEIN"/>
    <property type="match status" value="1"/>
</dbReference>
<keyword evidence="2" id="KW-1185">Reference proteome</keyword>
<dbReference type="Proteomes" id="UP000243459">
    <property type="component" value="Chromosome 6"/>
</dbReference>
<evidence type="ECO:0000313" key="2">
    <source>
        <dbReference type="Proteomes" id="UP000243459"/>
    </source>
</evidence>
<dbReference type="OMA" id="MGKTNGW"/>
<protein>
    <recommendedName>
        <fullName evidence="3">F-box protein</fullName>
    </recommendedName>
</protein>
<reference evidence="2" key="1">
    <citation type="journal article" date="2017" name="Nat. Commun.">
        <title>The asparagus genome sheds light on the origin and evolution of a young Y chromosome.</title>
        <authorList>
            <person name="Harkess A."/>
            <person name="Zhou J."/>
            <person name="Xu C."/>
            <person name="Bowers J.E."/>
            <person name="Van der Hulst R."/>
            <person name="Ayyampalayam S."/>
            <person name="Mercati F."/>
            <person name="Riccardi P."/>
            <person name="McKain M.R."/>
            <person name="Kakrana A."/>
            <person name="Tang H."/>
            <person name="Ray J."/>
            <person name="Groenendijk J."/>
            <person name="Arikit S."/>
            <person name="Mathioni S.M."/>
            <person name="Nakano M."/>
            <person name="Shan H."/>
            <person name="Telgmann-Rauber A."/>
            <person name="Kanno A."/>
            <person name="Yue Z."/>
            <person name="Chen H."/>
            <person name="Li W."/>
            <person name="Chen Y."/>
            <person name="Xu X."/>
            <person name="Zhang Y."/>
            <person name="Luo S."/>
            <person name="Chen H."/>
            <person name="Gao J."/>
            <person name="Mao Z."/>
            <person name="Pires J.C."/>
            <person name="Luo M."/>
            <person name="Kudrna D."/>
            <person name="Wing R.A."/>
            <person name="Meyers B.C."/>
            <person name="Yi K."/>
            <person name="Kong H."/>
            <person name="Lavrijsen P."/>
            <person name="Sunseri F."/>
            <person name="Falavigna A."/>
            <person name="Ye Y."/>
            <person name="Leebens-Mack J.H."/>
            <person name="Chen G."/>
        </authorList>
    </citation>
    <scope>NUCLEOTIDE SEQUENCE [LARGE SCALE GENOMIC DNA]</scope>
    <source>
        <strain evidence="2">cv. DH0086</strain>
    </source>
</reference>
<name>A0A5P1EKS7_ASPOF</name>
<evidence type="ECO:0008006" key="3">
    <source>
        <dbReference type="Google" id="ProtNLM"/>
    </source>
</evidence>
<evidence type="ECO:0000313" key="1">
    <source>
        <dbReference type="EMBL" id="ONK66595.1"/>
    </source>
</evidence>